<protein>
    <submittedName>
        <fullName evidence="7">Threonine/homoserine/homoserine lactone efflux protein</fullName>
    </submittedName>
</protein>
<feature type="transmembrane region" description="Helical" evidence="6">
    <location>
        <begin position="12"/>
        <end position="34"/>
    </location>
</feature>
<evidence type="ECO:0000256" key="1">
    <source>
        <dbReference type="ARBA" id="ARBA00004651"/>
    </source>
</evidence>
<comment type="subcellular location">
    <subcellularLocation>
        <location evidence="1">Cell membrane</location>
        <topology evidence="1">Multi-pass membrane protein</topology>
    </subcellularLocation>
</comment>
<keyword evidence="2" id="KW-1003">Cell membrane</keyword>
<dbReference type="InterPro" id="IPR001123">
    <property type="entry name" value="LeuE-type"/>
</dbReference>
<evidence type="ECO:0000256" key="3">
    <source>
        <dbReference type="ARBA" id="ARBA00022692"/>
    </source>
</evidence>
<evidence type="ECO:0000256" key="4">
    <source>
        <dbReference type="ARBA" id="ARBA00022989"/>
    </source>
</evidence>
<dbReference type="Pfam" id="PF01810">
    <property type="entry name" value="LysE"/>
    <property type="match status" value="1"/>
</dbReference>
<feature type="transmembrane region" description="Helical" evidence="6">
    <location>
        <begin position="70"/>
        <end position="91"/>
    </location>
</feature>
<feature type="transmembrane region" description="Helical" evidence="6">
    <location>
        <begin position="41"/>
        <end position="64"/>
    </location>
</feature>
<accession>A0A562MHZ9</accession>
<evidence type="ECO:0000256" key="6">
    <source>
        <dbReference type="SAM" id="Phobius"/>
    </source>
</evidence>
<dbReference type="OrthoDB" id="7659099at2"/>
<dbReference type="GO" id="GO:0005886">
    <property type="term" value="C:plasma membrane"/>
    <property type="evidence" value="ECO:0007669"/>
    <property type="project" value="UniProtKB-SubCell"/>
</dbReference>
<keyword evidence="3 6" id="KW-0812">Transmembrane</keyword>
<dbReference type="RefSeq" id="WP_145723082.1">
    <property type="nucleotide sequence ID" value="NZ_BSPF01000004.1"/>
</dbReference>
<feature type="transmembrane region" description="Helical" evidence="6">
    <location>
        <begin position="187"/>
        <end position="206"/>
    </location>
</feature>
<name>A0A562MHZ9_9HYPH</name>
<sequence>MLLANIQHLLLVYTAYLIAVASPGPSTMAIMGVAMNQGRAAAVALAFGVVTGSMFWAVLAATGISTILTAYAEAIFAIKIAGGLYLLYLAYKSAKSALSADTRQTKAAPFTKKATLYRRGVLLHLSNPKAVLGWIAIMSLGLRPDAPSSTFQAIIVGCAILGILINVGYALIFSTALMGRTYQKSRCWIEGTLAAIFGYAGIHLLLSKP</sequence>
<evidence type="ECO:0000256" key="5">
    <source>
        <dbReference type="ARBA" id="ARBA00023136"/>
    </source>
</evidence>
<keyword evidence="5 6" id="KW-0472">Membrane</keyword>
<dbReference type="GO" id="GO:0015171">
    <property type="term" value="F:amino acid transmembrane transporter activity"/>
    <property type="evidence" value="ECO:0007669"/>
    <property type="project" value="TreeGrafter"/>
</dbReference>
<evidence type="ECO:0000256" key="2">
    <source>
        <dbReference type="ARBA" id="ARBA00022475"/>
    </source>
</evidence>
<keyword evidence="8" id="KW-1185">Reference proteome</keyword>
<feature type="transmembrane region" description="Helical" evidence="6">
    <location>
        <begin position="121"/>
        <end position="142"/>
    </location>
</feature>
<proteinExistence type="predicted"/>
<evidence type="ECO:0000313" key="7">
    <source>
        <dbReference type="EMBL" id="TWI19506.1"/>
    </source>
</evidence>
<dbReference type="Proteomes" id="UP000317122">
    <property type="component" value="Unassembled WGS sequence"/>
</dbReference>
<feature type="transmembrane region" description="Helical" evidence="6">
    <location>
        <begin position="154"/>
        <end position="175"/>
    </location>
</feature>
<reference evidence="7 8" key="1">
    <citation type="journal article" date="2015" name="Stand. Genomic Sci.">
        <title>Genomic Encyclopedia of Bacterial and Archaeal Type Strains, Phase III: the genomes of soil and plant-associated and newly described type strains.</title>
        <authorList>
            <person name="Whitman W.B."/>
            <person name="Woyke T."/>
            <person name="Klenk H.P."/>
            <person name="Zhou Y."/>
            <person name="Lilburn T.G."/>
            <person name="Beck B.J."/>
            <person name="De Vos P."/>
            <person name="Vandamme P."/>
            <person name="Eisen J.A."/>
            <person name="Garrity G."/>
            <person name="Hugenholtz P."/>
            <person name="Kyrpides N.C."/>
        </authorList>
    </citation>
    <scope>NUCLEOTIDE SEQUENCE [LARGE SCALE GENOMIC DNA]</scope>
    <source>
        <strain evidence="7 8">CGMCC 1.2546</strain>
    </source>
</reference>
<keyword evidence="4 6" id="KW-1133">Transmembrane helix</keyword>
<comment type="caution">
    <text evidence="7">The sequence shown here is derived from an EMBL/GenBank/DDBJ whole genome shotgun (WGS) entry which is preliminary data.</text>
</comment>
<gene>
    <name evidence="7" type="ORF">IQ26_07124</name>
</gene>
<evidence type="ECO:0000313" key="8">
    <source>
        <dbReference type="Proteomes" id="UP000317122"/>
    </source>
</evidence>
<dbReference type="PANTHER" id="PTHR30086:SF20">
    <property type="entry name" value="ARGININE EXPORTER PROTEIN ARGO-RELATED"/>
    <property type="match status" value="1"/>
</dbReference>
<dbReference type="AlphaFoldDB" id="A0A562MHZ9"/>
<dbReference type="PANTHER" id="PTHR30086">
    <property type="entry name" value="ARGININE EXPORTER PROTEIN ARGO"/>
    <property type="match status" value="1"/>
</dbReference>
<organism evidence="7 8">
    <name type="scientific">Mesorhizobium tianshanense</name>
    <dbReference type="NCBI Taxonomy" id="39844"/>
    <lineage>
        <taxon>Bacteria</taxon>
        <taxon>Pseudomonadati</taxon>
        <taxon>Pseudomonadota</taxon>
        <taxon>Alphaproteobacteria</taxon>
        <taxon>Hyphomicrobiales</taxon>
        <taxon>Phyllobacteriaceae</taxon>
        <taxon>Mesorhizobium</taxon>
    </lineage>
</organism>
<dbReference type="EMBL" id="VLKT01000083">
    <property type="protein sequence ID" value="TWI19506.1"/>
    <property type="molecule type" value="Genomic_DNA"/>
</dbReference>